<evidence type="ECO:0000313" key="14">
    <source>
        <dbReference type="Proteomes" id="UP001465976"/>
    </source>
</evidence>
<evidence type="ECO:0000256" key="5">
    <source>
        <dbReference type="ARBA" id="ARBA00017599"/>
    </source>
</evidence>
<evidence type="ECO:0000256" key="11">
    <source>
        <dbReference type="RuleBase" id="RU361255"/>
    </source>
</evidence>
<gene>
    <name evidence="13" type="primary">URA9</name>
    <name evidence="13" type="ORF">V5O48_000173</name>
</gene>
<evidence type="ECO:0000259" key="12">
    <source>
        <dbReference type="Pfam" id="PF01180"/>
    </source>
</evidence>
<dbReference type="NCBIfam" id="TIGR01036">
    <property type="entry name" value="pyrD_sub2"/>
    <property type="match status" value="1"/>
</dbReference>
<sequence length="511" mass="55372">MATLRLQGLQRATRSSLASNSHRTFFSRASQPPSNPIRTGLYATALAVSTGLFAVYYFDSRSALHRYVLTPILRHTFDAETGHKLAVKVLRSGLGPKDPMQDDEKLEVELWGRKISNPIGLAAGFDKDGEAIDGLFDLGFSWVEIGSVTPKPQPGNPRPRVFHLLQDDALINRYGFPSQGHASVLSRLRARIPSFLSTDNSSAALRNGSILAVNLGKNKNSPPDSIEDFVEGVRAFGEYADVLVVNVSSPNTPGLRGLQNRESLERLLHGVVEARDALPPSSMTPQHPKPRVVLKIAPDLEDDQLQEMADVIRDSAIDGVIVSNTTIQRPKELQSHNASQQGGLSGSPLKSLTLQTLRTLRSHLPASVPIIGCGGITSGDDALEYARAGATMVQVYTGFGYDGVGMCRRVKDQIVEALGSESWNSVASQAVKEKSLSDEEISRRKQREKEVKEKAKALLGSQGDSQEELGEVTKLIKEAEDLKKLLDEFDEGLKKGNIGESAAAAAVPVIQ</sequence>
<evidence type="ECO:0000256" key="3">
    <source>
        <dbReference type="ARBA" id="ARBA00005359"/>
    </source>
</evidence>
<evidence type="ECO:0000256" key="4">
    <source>
        <dbReference type="ARBA" id="ARBA00012791"/>
    </source>
</evidence>
<dbReference type="InterPro" id="IPR005719">
    <property type="entry name" value="Dihydroorotate_DH_2"/>
</dbReference>
<keyword evidence="11" id="KW-0999">Mitochondrion inner membrane</keyword>
<evidence type="ECO:0000256" key="9">
    <source>
        <dbReference type="ARBA" id="ARBA00023136"/>
    </source>
</evidence>
<keyword evidence="9" id="KW-0472">Membrane</keyword>
<dbReference type="InterPro" id="IPR001295">
    <property type="entry name" value="Dihydroorotate_DH_CS"/>
</dbReference>
<reference evidence="13 14" key="1">
    <citation type="submission" date="2024-02" db="EMBL/GenBank/DDBJ databases">
        <title>A draft genome for the cacao thread blight pathogen Marasmius crinis-equi.</title>
        <authorList>
            <person name="Cohen S.P."/>
            <person name="Baruah I.K."/>
            <person name="Amoako-Attah I."/>
            <person name="Bukari Y."/>
            <person name="Meinhardt L.W."/>
            <person name="Bailey B.A."/>
        </authorList>
    </citation>
    <scope>NUCLEOTIDE SEQUENCE [LARGE SCALE GENOMIC DNA]</scope>
    <source>
        <strain evidence="13 14">GH-76</strain>
    </source>
</reference>
<protein>
    <recommendedName>
        <fullName evidence="5 11">Dihydroorotate dehydrogenase (quinone), mitochondrial</fullName>
        <shortName evidence="11">DHOdehase</shortName>
        <ecNumber evidence="4 11">1.3.5.2</ecNumber>
    </recommendedName>
</protein>
<dbReference type="InterPro" id="IPR050074">
    <property type="entry name" value="DHO_dehydrogenase"/>
</dbReference>
<accession>A0ABR3G2J0</accession>
<evidence type="ECO:0000256" key="7">
    <source>
        <dbReference type="ARBA" id="ARBA00022643"/>
    </source>
</evidence>
<comment type="similarity">
    <text evidence="3 11">Belongs to the dihydroorotate dehydrogenase family. Type 2 subfamily.</text>
</comment>
<keyword evidence="8 11" id="KW-0560">Oxidoreductase</keyword>
<dbReference type="PANTHER" id="PTHR48109:SF4">
    <property type="entry name" value="DIHYDROOROTATE DEHYDROGENASE (QUINONE), MITOCHONDRIAL"/>
    <property type="match status" value="1"/>
</dbReference>
<organism evidence="13 14">
    <name type="scientific">Marasmius crinis-equi</name>
    <dbReference type="NCBI Taxonomy" id="585013"/>
    <lineage>
        <taxon>Eukaryota</taxon>
        <taxon>Fungi</taxon>
        <taxon>Dikarya</taxon>
        <taxon>Basidiomycota</taxon>
        <taxon>Agaricomycotina</taxon>
        <taxon>Agaricomycetes</taxon>
        <taxon>Agaricomycetidae</taxon>
        <taxon>Agaricales</taxon>
        <taxon>Marasmiineae</taxon>
        <taxon>Marasmiaceae</taxon>
        <taxon>Marasmius</taxon>
    </lineage>
</organism>
<comment type="catalytic activity">
    <reaction evidence="10 11">
        <text>(S)-dihydroorotate + a quinone = orotate + a quinol</text>
        <dbReference type="Rhea" id="RHEA:30187"/>
        <dbReference type="ChEBI" id="CHEBI:24646"/>
        <dbReference type="ChEBI" id="CHEBI:30839"/>
        <dbReference type="ChEBI" id="CHEBI:30864"/>
        <dbReference type="ChEBI" id="CHEBI:132124"/>
        <dbReference type="EC" id="1.3.5.2"/>
    </reaction>
</comment>
<dbReference type="PANTHER" id="PTHR48109">
    <property type="entry name" value="DIHYDROOROTATE DEHYDROGENASE (QUINONE), MITOCHONDRIAL-RELATED"/>
    <property type="match status" value="1"/>
</dbReference>
<dbReference type="SUPFAM" id="SSF51395">
    <property type="entry name" value="FMN-linked oxidoreductases"/>
    <property type="match status" value="1"/>
</dbReference>
<name>A0ABR3G2J0_9AGAR</name>
<dbReference type="InterPro" id="IPR005720">
    <property type="entry name" value="Dihydroorotate_DH_cat"/>
</dbReference>
<evidence type="ECO:0000256" key="2">
    <source>
        <dbReference type="ARBA" id="ARBA00005161"/>
    </source>
</evidence>
<comment type="pathway">
    <text evidence="2 11">Pyrimidine metabolism; UMP biosynthesis via de novo pathway; orotate from (S)-dihydroorotate (quinone route): step 1/1.</text>
</comment>
<dbReference type="Gene3D" id="3.20.20.70">
    <property type="entry name" value="Aldolase class I"/>
    <property type="match status" value="1"/>
</dbReference>
<dbReference type="NCBIfam" id="NF003652">
    <property type="entry name" value="PRK05286.2-5"/>
    <property type="match status" value="1"/>
</dbReference>
<evidence type="ECO:0000256" key="6">
    <source>
        <dbReference type="ARBA" id="ARBA00022630"/>
    </source>
</evidence>
<dbReference type="InterPro" id="IPR013785">
    <property type="entry name" value="Aldolase_TIM"/>
</dbReference>
<evidence type="ECO:0000256" key="8">
    <source>
        <dbReference type="ARBA" id="ARBA00023002"/>
    </source>
</evidence>
<keyword evidence="6 11" id="KW-0285">Flavoprotein</keyword>
<evidence type="ECO:0000313" key="13">
    <source>
        <dbReference type="EMBL" id="KAL0581805.1"/>
    </source>
</evidence>
<comment type="cofactor">
    <cofactor evidence="11">
        <name>FMN</name>
        <dbReference type="ChEBI" id="CHEBI:58210"/>
    </cofactor>
    <text evidence="11">Binds 1 FMN per subunit.</text>
</comment>
<dbReference type="CDD" id="cd04738">
    <property type="entry name" value="DHOD_2_like"/>
    <property type="match status" value="1"/>
</dbReference>
<dbReference type="Pfam" id="PF01180">
    <property type="entry name" value="DHO_dh"/>
    <property type="match status" value="1"/>
</dbReference>
<dbReference type="EMBL" id="JBAHYK010000003">
    <property type="protein sequence ID" value="KAL0581805.1"/>
    <property type="molecule type" value="Genomic_DNA"/>
</dbReference>
<dbReference type="NCBIfam" id="NF003645">
    <property type="entry name" value="PRK05286.1-2"/>
    <property type="match status" value="1"/>
</dbReference>
<feature type="domain" description="Dihydroorotate dehydrogenase catalytic" evidence="12">
    <location>
        <begin position="106"/>
        <end position="418"/>
    </location>
</feature>
<dbReference type="PROSITE" id="PS00911">
    <property type="entry name" value="DHODEHASE_1"/>
    <property type="match status" value="1"/>
</dbReference>
<proteinExistence type="inferred from homology"/>
<comment type="caution">
    <text evidence="13">The sequence shown here is derived from an EMBL/GenBank/DDBJ whole genome shotgun (WGS) entry which is preliminary data.</text>
</comment>
<evidence type="ECO:0000256" key="1">
    <source>
        <dbReference type="ARBA" id="ARBA00004370"/>
    </source>
</evidence>
<evidence type="ECO:0000256" key="10">
    <source>
        <dbReference type="ARBA" id="ARBA00048639"/>
    </source>
</evidence>
<keyword evidence="7 11" id="KW-0288">FMN</keyword>
<keyword evidence="11" id="KW-0496">Mitochondrion</keyword>
<comment type="subcellular location">
    <subcellularLocation>
        <location evidence="1">Membrane</location>
    </subcellularLocation>
    <subcellularLocation>
        <location evidence="11">Mitochondrion inner membrane</location>
        <topology evidence="11">Single-pass membrane protein</topology>
    </subcellularLocation>
</comment>
<keyword evidence="14" id="KW-1185">Reference proteome</keyword>
<dbReference type="EC" id="1.3.5.2" evidence="4 11"/>
<dbReference type="PROSITE" id="PS00912">
    <property type="entry name" value="DHODEHASE_2"/>
    <property type="match status" value="1"/>
</dbReference>
<dbReference type="Proteomes" id="UP001465976">
    <property type="component" value="Unassembled WGS sequence"/>
</dbReference>